<dbReference type="Proteomes" id="UP001497472">
    <property type="component" value="Unassembled WGS sequence"/>
</dbReference>
<protein>
    <submittedName>
        <fullName evidence="2">Uncharacterized protein</fullName>
    </submittedName>
</protein>
<feature type="chain" id="PRO_5043684879" evidence="1">
    <location>
        <begin position="31"/>
        <end position="137"/>
    </location>
</feature>
<evidence type="ECO:0000313" key="2">
    <source>
        <dbReference type="EMBL" id="CAK1553839.1"/>
    </source>
</evidence>
<sequence>GSRTSSANEIRAQKIRAFLLFCFIFSDCVARPDFEATQSITKKTSSLSKPEHVTKLSATPRASQITKSSLNESSLLRTLKNLVTRTDPRVLSAFCLQTLALGRDDGSSGPAAVKGWRRTASFVALQRVKLRLRVISM</sequence>
<evidence type="ECO:0000256" key="1">
    <source>
        <dbReference type="SAM" id="SignalP"/>
    </source>
</evidence>
<name>A0AAV1JZI7_9NEOP</name>
<reference evidence="2 3" key="1">
    <citation type="submission" date="2023-11" db="EMBL/GenBank/DDBJ databases">
        <authorList>
            <person name="Okamura Y."/>
        </authorList>
    </citation>
    <scope>NUCLEOTIDE SEQUENCE [LARGE SCALE GENOMIC DNA]</scope>
</reference>
<accession>A0AAV1JZI7</accession>
<organism evidence="2 3">
    <name type="scientific">Leptosia nina</name>
    <dbReference type="NCBI Taxonomy" id="320188"/>
    <lineage>
        <taxon>Eukaryota</taxon>
        <taxon>Metazoa</taxon>
        <taxon>Ecdysozoa</taxon>
        <taxon>Arthropoda</taxon>
        <taxon>Hexapoda</taxon>
        <taxon>Insecta</taxon>
        <taxon>Pterygota</taxon>
        <taxon>Neoptera</taxon>
        <taxon>Endopterygota</taxon>
        <taxon>Lepidoptera</taxon>
        <taxon>Glossata</taxon>
        <taxon>Ditrysia</taxon>
        <taxon>Papilionoidea</taxon>
        <taxon>Pieridae</taxon>
        <taxon>Pierinae</taxon>
        <taxon>Leptosia</taxon>
    </lineage>
</organism>
<comment type="caution">
    <text evidence="2">The sequence shown here is derived from an EMBL/GenBank/DDBJ whole genome shotgun (WGS) entry which is preliminary data.</text>
</comment>
<dbReference type="AlphaFoldDB" id="A0AAV1JZI7"/>
<feature type="signal peptide" evidence="1">
    <location>
        <begin position="1"/>
        <end position="30"/>
    </location>
</feature>
<proteinExistence type="predicted"/>
<keyword evidence="1" id="KW-0732">Signal</keyword>
<feature type="non-terminal residue" evidence="2">
    <location>
        <position position="1"/>
    </location>
</feature>
<evidence type="ECO:0000313" key="3">
    <source>
        <dbReference type="Proteomes" id="UP001497472"/>
    </source>
</evidence>
<dbReference type="EMBL" id="CAVLEF010000243">
    <property type="protein sequence ID" value="CAK1553839.1"/>
    <property type="molecule type" value="Genomic_DNA"/>
</dbReference>
<gene>
    <name evidence="2" type="ORF">LNINA_LOCUS12807</name>
</gene>
<keyword evidence="3" id="KW-1185">Reference proteome</keyword>